<evidence type="ECO:0000313" key="2">
    <source>
        <dbReference type="EMBL" id="KAA6329551.1"/>
    </source>
</evidence>
<sequence>MKFIGTKETVSNNGYVSQVDLYQSSHCQGCPLRDQCHKSETDRIIRVNHKLRHYKRKTRERLTSQQGLKHRSLRPVEPEAVFGQIKFNKQYKRFRHRGLDKVNMDFGVLVMAFNIKKLYNRYWKQNPEGNFVGKNSQIGRICFFFIHIQRRENYLPTVACRNAA</sequence>
<protein>
    <recommendedName>
        <fullName evidence="1">Transposase DDE domain-containing protein</fullName>
    </recommendedName>
</protein>
<organism evidence="2">
    <name type="scientific">termite gut metagenome</name>
    <dbReference type="NCBI Taxonomy" id="433724"/>
    <lineage>
        <taxon>unclassified sequences</taxon>
        <taxon>metagenomes</taxon>
        <taxon>organismal metagenomes</taxon>
    </lineage>
</organism>
<feature type="domain" description="Transposase DDE" evidence="1">
    <location>
        <begin position="8"/>
        <end position="118"/>
    </location>
</feature>
<gene>
    <name evidence="2" type="ORF">EZS27_021656</name>
</gene>
<dbReference type="PANTHER" id="PTHR33408">
    <property type="entry name" value="TRANSPOSASE"/>
    <property type="match status" value="1"/>
</dbReference>
<name>A0A5J4R9B1_9ZZZZ</name>
<dbReference type="AlphaFoldDB" id="A0A5J4R9B1"/>
<reference evidence="2" key="1">
    <citation type="submission" date="2019-03" db="EMBL/GenBank/DDBJ databases">
        <title>Single cell metagenomics reveals metabolic interactions within the superorganism composed of flagellate Streblomastix strix and complex community of Bacteroidetes bacteria on its surface.</title>
        <authorList>
            <person name="Treitli S.C."/>
            <person name="Kolisko M."/>
            <person name="Husnik F."/>
            <person name="Keeling P."/>
            <person name="Hampl V."/>
        </authorList>
    </citation>
    <scope>NUCLEOTIDE SEQUENCE</scope>
    <source>
        <strain evidence="2">STM</strain>
    </source>
</reference>
<dbReference type="PANTHER" id="PTHR33408:SF2">
    <property type="entry name" value="TRANSPOSASE DDE DOMAIN-CONTAINING PROTEIN"/>
    <property type="match status" value="1"/>
</dbReference>
<dbReference type="EMBL" id="SNRY01001630">
    <property type="protein sequence ID" value="KAA6329551.1"/>
    <property type="molecule type" value="Genomic_DNA"/>
</dbReference>
<accession>A0A5J4R9B1</accession>
<dbReference type="InterPro" id="IPR025668">
    <property type="entry name" value="Tnp_DDE_dom"/>
</dbReference>
<comment type="caution">
    <text evidence="2">The sequence shown here is derived from an EMBL/GenBank/DDBJ whole genome shotgun (WGS) entry which is preliminary data.</text>
</comment>
<evidence type="ECO:0000259" key="1">
    <source>
        <dbReference type="Pfam" id="PF13751"/>
    </source>
</evidence>
<proteinExistence type="predicted"/>
<dbReference type="Pfam" id="PF13751">
    <property type="entry name" value="DDE_Tnp_1_6"/>
    <property type="match status" value="1"/>
</dbReference>